<comment type="caution">
    <text evidence="7">The sequence shown here is derived from an EMBL/GenBank/DDBJ whole genome shotgun (WGS) entry which is preliminary data.</text>
</comment>
<dbReference type="InterPro" id="IPR017937">
    <property type="entry name" value="Thioredoxin_CS"/>
</dbReference>
<dbReference type="Pfam" id="PF00578">
    <property type="entry name" value="AhpC-TSA"/>
    <property type="match status" value="1"/>
</dbReference>
<organism evidence="7 8">
    <name type="scientific">Pedobacter kyungheensis</name>
    <dbReference type="NCBI Taxonomy" id="1069985"/>
    <lineage>
        <taxon>Bacteria</taxon>
        <taxon>Pseudomonadati</taxon>
        <taxon>Bacteroidota</taxon>
        <taxon>Sphingobacteriia</taxon>
        <taxon>Sphingobacteriales</taxon>
        <taxon>Sphingobacteriaceae</taxon>
        <taxon>Pedobacter</taxon>
    </lineage>
</organism>
<keyword evidence="2" id="KW-0201">Cytochrome c-type biogenesis</keyword>
<dbReference type="CDD" id="cd02966">
    <property type="entry name" value="TlpA_like_family"/>
    <property type="match status" value="1"/>
</dbReference>
<dbReference type="PROSITE" id="PS00194">
    <property type="entry name" value="THIOREDOXIN_1"/>
    <property type="match status" value="1"/>
</dbReference>
<dbReference type="PANTHER" id="PTHR42852:SF6">
    <property type="entry name" value="THIOL:DISULFIDE INTERCHANGE PROTEIN DSBE"/>
    <property type="match status" value="1"/>
</dbReference>
<keyword evidence="3" id="KW-1015">Disulfide bond</keyword>
<proteinExistence type="predicted"/>
<keyword evidence="5" id="KW-0732">Signal</keyword>
<dbReference type="OrthoDB" id="750178at2"/>
<comment type="subcellular location">
    <subcellularLocation>
        <location evidence="1">Cell envelope</location>
    </subcellularLocation>
</comment>
<dbReference type="Gene3D" id="3.40.30.10">
    <property type="entry name" value="Glutaredoxin"/>
    <property type="match status" value="1"/>
</dbReference>
<evidence type="ECO:0000256" key="2">
    <source>
        <dbReference type="ARBA" id="ARBA00022748"/>
    </source>
</evidence>
<dbReference type="GO" id="GO:0016209">
    <property type="term" value="F:antioxidant activity"/>
    <property type="evidence" value="ECO:0007669"/>
    <property type="project" value="InterPro"/>
</dbReference>
<evidence type="ECO:0000256" key="4">
    <source>
        <dbReference type="ARBA" id="ARBA00023284"/>
    </source>
</evidence>
<dbReference type="EMBL" id="JSYN01000016">
    <property type="protein sequence ID" value="KIA93174.1"/>
    <property type="molecule type" value="Genomic_DNA"/>
</dbReference>
<dbReference type="PANTHER" id="PTHR42852">
    <property type="entry name" value="THIOL:DISULFIDE INTERCHANGE PROTEIN DSBE"/>
    <property type="match status" value="1"/>
</dbReference>
<dbReference type="PROSITE" id="PS51352">
    <property type="entry name" value="THIOREDOXIN_2"/>
    <property type="match status" value="1"/>
</dbReference>
<protein>
    <recommendedName>
        <fullName evidence="6">Thioredoxin domain-containing protein</fullName>
    </recommendedName>
</protein>
<accession>A0A0C1FZA5</accession>
<reference evidence="7 8" key="1">
    <citation type="submission" date="2014-10" db="EMBL/GenBank/DDBJ databases">
        <title>Pedobacter Kyungheensis.</title>
        <authorList>
            <person name="Anderson B.M."/>
            <person name="Newman J.D."/>
        </authorList>
    </citation>
    <scope>NUCLEOTIDE SEQUENCE [LARGE SCALE GENOMIC DNA]</scope>
    <source>
        <strain evidence="7 8">KACC 16221</strain>
    </source>
</reference>
<dbReference type="SUPFAM" id="SSF52833">
    <property type="entry name" value="Thioredoxin-like"/>
    <property type="match status" value="1"/>
</dbReference>
<dbReference type="InterPro" id="IPR050553">
    <property type="entry name" value="Thioredoxin_ResA/DsbE_sf"/>
</dbReference>
<dbReference type="InterPro" id="IPR025380">
    <property type="entry name" value="DUF4369"/>
</dbReference>
<feature type="chain" id="PRO_5002150339" description="Thioredoxin domain-containing protein" evidence="5">
    <location>
        <begin position="19"/>
        <end position="384"/>
    </location>
</feature>
<keyword evidence="8" id="KW-1185">Reference proteome</keyword>
<evidence type="ECO:0000259" key="6">
    <source>
        <dbReference type="PROSITE" id="PS51352"/>
    </source>
</evidence>
<evidence type="ECO:0000313" key="8">
    <source>
        <dbReference type="Proteomes" id="UP000031246"/>
    </source>
</evidence>
<feature type="domain" description="Thioredoxin" evidence="6">
    <location>
        <begin position="237"/>
        <end position="384"/>
    </location>
</feature>
<dbReference type="GO" id="GO:0016491">
    <property type="term" value="F:oxidoreductase activity"/>
    <property type="evidence" value="ECO:0007669"/>
    <property type="project" value="InterPro"/>
</dbReference>
<keyword evidence="4" id="KW-0676">Redox-active center</keyword>
<dbReference type="InterPro" id="IPR036249">
    <property type="entry name" value="Thioredoxin-like_sf"/>
</dbReference>
<dbReference type="GO" id="GO:0017004">
    <property type="term" value="P:cytochrome complex assembly"/>
    <property type="evidence" value="ECO:0007669"/>
    <property type="project" value="UniProtKB-KW"/>
</dbReference>
<evidence type="ECO:0000256" key="1">
    <source>
        <dbReference type="ARBA" id="ARBA00004196"/>
    </source>
</evidence>
<sequence length="384" mass="41510">MKKLVLSAMALLPLAALAQKPFTIEGNIKGLKAGDKIYLVYRAGDKSVTDSTTVANGTFAFKGTLTEPSAGNLFLNKNPFVNRPAKGEVLDFTPFFVEPGTIKLTGTDSIKTAAITGSVINDDNKKLKALTKSVDDEINAINTGYAKLTPEQQKDPKNREEAMSRYEKATAALTPILLSYANNNPKSYISLTALSQLASDPDQVQAAEKAFTGLSADLKATTTGKRIAGIFEAGRKTAIGATAMDFTQNDADGKPVKLSDFKGKYVLVDFWASWCGPCRQENPNVVVAYNKFKDKGFTVLGVSLDGGNTRTTKEAWLKAVEADQLTWTHVSDLKGWSNEVAKMYGIQSIPANFLIDPNGKIVAKGLREQALQDKLQELLGNKSK</sequence>
<gene>
    <name evidence="7" type="ORF">OC25_14170</name>
</gene>
<evidence type="ECO:0000256" key="3">
    <source>
        <dbReference type="ARBA" id="ARBA00023157"/>
    </source>
</evidence>
<feature type="signal peptide" evidence="5">
    <location>
        <begin position="1"/>
        <end position="18"/>
    </location>
</feature>
<dbReference type="AlphaFoldDB" id="A0A0C1FZA5"/>
<dbReference type="GO" id="GO:0030313">
    <property type="term" value="C:cell envelope"/>
    <property type="evidence" value="ECO:0007669"/>
    <property type="project" value="UniProtKB-SubCell"/>
</dbReference>
<evidence type="ECO:0000313" key="7">
    <source>
        <dbReference type="EMBL" id="KIA93174.1"/>
    </source>
</evidence>
<dbReference type="RefSeq" id="WP_039477154.1">
    <property type="nucleotide sequence ID" value="NZ_JSYN01000016.1"/>
</dbReference>
<dbReference type="Pfam" id="PF14289">
    <property type="entry name" value="DUF4369"/>
    <property type="match status" value="1"/>
</dbReference>
<dbReference type="Proteomes" id="UP000031246">
    <property type="component" value="Unassembled WGS sequence"/>
</dbReference>
<dbReference type="InterPro" id="IPR000866">
    <property type="entry name" value="AhpC/TSA"/>
</dbReference>
<dbReference type="InterPro" id="IPR013766">
    <property type="entry name" value="Thioredoxin_domain"/>
</dbReference>
<evidence type="ECO:0000256" key="5">
    <source>
        <dbReference type="SAM" id="SignalP"/>
    </source>
</evidence>
<name>A0A0C1FZA5_9SPHI</name>